<dbReference type="CDD" id="cd01949">
    <property type="entry name" value="GGDEF"/>
    <property type="match status" value="1"/>
</dbReference>
<dbReference type="InterPro" id="IPR000014">
    <property type="entry name" value="PAS"/>
</dbReference>
<gene>
    <name evidence="5" type="ORF">GLW05_11675</name>
</gene>
<evidence type="ECO:0000313" key="5">
    <source>
        <dbReference type="EMBL" id="MYL34257.1"/>
    </source>
</evidence>
<dbReference type="Pfam" id="PF08447">
    <property type="entry name" value="PAS_3"/>
    <property type="match status" value="1"/>
</dbReference>
<dbReference type="InterPro" id="IPR000160">
    <property type="entry name" value="GGDEF_dom"/>
</dbReference>
<dbReference type="PROSITE" id="PS50883">
    <property type="entry name" value="EAL"/>
    <property type="match status" value="1"/>
</dbReference>
<evidence type="ECO:0000259" key="2">
    <source>
        <dbReference type="PROSITE" id="PS50113"/>
    </source>
</evidence>
<dbReference type="FunFam" id="3.30.70.270:FF:000001">
    <property type="entry name" value="Diguanylate cyclase domain protein"/>
    <property type="match status" value="1"/>
</dbReference>
<dbReference type="PANTHER" id="PTHR44757">
    <property type="entry name" value="DIGUANYLATE CYCLASE DGCP"/>
    <property type="match status" value="1"/>
</dbReference>
<dbReference type="NCBIfam" id="TIGR00229">
    <property type="entry name" value="sensory_box"/>
    <property type="match status" value="1"/>
</dbReference>
<evidence type="ECO:0000259" key="1">
    <source>
        <dbReference type="PROSITE" id="PS50112"/>
    </source>
</evidence>
<dbReference type="AlphaFoldDB" id="A0A6I5A0G8"/>
<feature type="domain" description="PAS" evidence="1">
    <location>
        <begin position="84"/>
        <end position="157"/>
    </location>
</feature>
<dbReference type="SMART" id="SM00086">
    <property type="entry name" value="PAC"/>
    <property type="match status" value="1"/>
</dbReference>
<dbReference type="Gene3D" id="3.20.20.450">
    <property type="entry name" value="EAL domain"/>
    <property type="match status" value="1"/>
</dbReference>
<dbReference type="PROSITE" id="PS50887">
    <property type="entry name" value="GGDEF"/>
    <property type="match status" value="1"/>
</dbReference>
<dbReference type="InterPro" id="IPR043128">
    <property type="entry name" value="Rev_trsase/Diguanyl_cyclase"/>
</dbReference>
<dbReference type="SMART" id="SM00091">
    <property type="entry name" value="PAS"/>
    <property type="match status" value="1"/>
</dbReference>
<dbReference type="Pfam" id="PF00990">
    <property type="entry name" value="GGDEF"/>
    <property type="match status" value="1"/>
</dbReference>
<accession>A0A6I5A0G8</accession>
<feature type="domain" description="PAC" evidence="2">
    <location>
        <begin position="159"/>
        <end position="211"/>
    </location>
</feature>
<dbReference type="InterPro" id="IPR035965">
    <property type="entry name" value="PAS-like_dom_sf"/>
</dbReference>
<dbReference type="InterPro" id="IPR001633">
    <property type="entry name" value="EAL_dom"/>
</dbReference>
<dbReference type="Pfam" id="PF00563">
    <property type="entry name" value="EAL"/>
    <property type="match status" value="1"/>
</dbReference>
<dbReference type="SUPFAM" id="SSF141868">
    <property type="entry name" value="EAL domain-like"/>
    <property type="match status" value="1"/>
</dbReference>
<dbReference type="InterPro" id="IPR029787">
    <property type="entry name" value="Nucleotide_cyclase"/>
</dbReference>
<name>A0A6I5A0G8_9BACI</name>
<dbReference type="SMART" id="SM00267">
    <property type="entry name" value="GGDEF"/>
    <property type="match status" value="1"/>
</dbReference>
<dbReference type="SUPFAM" id="SSF55785">
    <property type="entry name" value="PYP-like sensor domain (PAS domain)"/>
    <property type="match status" value="1"/>
</dbReference>
<dbReference type="EMBL" id="WMEQ01000008">
    <property type="protein sequence ID" value="MYL34257.1"/>
    <property type="molecule type" value="Genomic_DNA"/>
</dbReference>
<sequence>MVVELPNTFLRKRYILCSVGISLFVYKEVIKLTIIKPIMKRSNGDDNAPFYHSNEPSVFKESGETKIVQDSTDCQHIKQQLANKEQEAMIIYNNLEEVVWSIDIPSKDVLFCSNGFEKLYGYTLDYIISEQEYWQSLIHPDDRSKMKRAIEDLLKGEKLFVQYRYYHPSGEIRWIEVKCFPILNDQHQLTKLDGIMWDITDKKHMEERKEYLAYHDYLTDLPNRRQFDSRMDELVKNPHSVESFGLLFLDLDRFKHINDMLGHFIGDQLIKEISDRLRECVGHQHFVARMGGDEFSSILYGVDVDQAIEIADQITKQVREPYFIKGYELHITTSIGISMYPFDGEEANHMIHNTDAALYHAKHMGKNTHQIYTPSMNITSHKVYYLEKDIRKAIYRDELFLEYQPKVSSKTGEIMGAEALIRWEHSEWGRVSPGEFIPIAEESDLICEIGNWVIYQVCQQLHDWKRSGIDLVPISINVSPKQLLKENFTQTIMEACKIYSIDPTSLHIEITETSLIQSSIVVNETLTTLKDIGITLSLDDFGIGYSSLTHIRQFDLDVLKIDKSFINNLPDQQEDVTIISSLITMAHGLGLKIVAEGVEKQDQLSFLQQQECDYIQGYLFSKPILANEFITLLNKNRLQNKHPHYT</sequence>
<dbReference type="PANTHER" id="PTHR44757:SF2">
    <property type="entry name" value="BIOFILM ARCHITECTURE MAINTENANCE PROTEIN MBAA"/>
    <property type="match status" value="1"/>
</dbReference>
<proteinExistence type="predicted"/>
<organism evidence="5 6">
    <name type="scientific">Pontibacillus yanchengensis</name>
    <dbReference type="NCBI Taxonomy" id="462910"/>
    <lineage>
        <taxon>Bacteria</taxon>
        <taxon>Bacillati</taxon>
        <taxon>Bacillota</taxon>
        <taxon>Bacilli</taxon>
        <taxon>Bacillales</taxon>
        <taxon>Bacillaceae</taxon>
        <taxon>Pontibacillus</taxon>
    </lineage>
</organism>
<feature type="domain" description="GGDEF" evidence="4">
    <location>
        <begin position="242"/>
        <end position="374"/>
    </location>
</feature>
<evidence type="ECO:0000259" key="4">
    <source>
        <dbReference type="PROSITE" id="PS50887"/>
    </source>
</evidence>
<dbReference type="CDD" id="cd01948">
    <property type="entry name" value="EAL"/>
    <property type="match status" value="1"/>
</dbReference>
<dbReference type="Gene3D" id="3.30.450.20">
    <property type="entry name" value="PAS domain"/>
    <property type="match status" value="1"/>
</dbReference>
<dbReference type="InterPro" id="IPR001610">
    <property type="entry name" value="PAC"/>
</dbReference>
<dbReference type="PROSITE" id="PS50113">
    <property type="entry name" value="PAC"/>
    <property type="match status" value="1"/>
</dbReference>
<dbReference type="PROSITE" id="PS50112">
    <property type="entry name" value="PAS"/>
    <property type="match status" value="1"/>
</dbReference>
<dbReference type="SUPFAM" id="SSF55073">
    <property type="entry name" value="Nucleotide cyclase"/>
    <property type="match status" value="1"/>
</dbReference>
<dbReference type="InterPro" id="IPR013655">
    <property type="entry name" value="PAS_fold_3"/>
</dbReference>
<dbReference type="InterPro" id="IPR052155">
    <property type="entry name" value="Biofilm_reg_signaling"/>
</dbReference>
<evidence type="ECO:0000259" key="3">
    <source>
        <dbReference type="PROSITE" id="PS50883"/>
    </source>
</evidence>
<dbReference type="CDD" id="cd00130">
    <property type="entry name" value="PAS"/>
    <property type="match status" value="1"/>
</dbReference>
<dbReference type="InterPro" id="IPR000700">
    <property type="entry name" value="PAS-assoc_C"/>
</dbReference>
<comment type="caution">
    <text evidence="5">The sequence shown here is derived from an EMBL/GenBank/DDBJ whole genome shotgun (WGS) entry which is preliminary data.</text>
</comment>
<dbReference type="Gene3D" id="3.30.70.270">
    <property type="match status" value="1"/>
</dbReference>
<dbReference type="InterPro" id="IPR035919">
    <property type="entry name" value="EAL_sf"/>
</dbReference>
<reference evidence="5 6" key="1">
    <citation type="submission" date="2019-11" db="EMBL/GenBank/DDBJ databases">
        <title>Genome sequences of 17 halophilic strains isolated from different environments.</title>
        <authorList>
            <person name="Furrow R.E."/>
        </authorList>
    </citation>
    <scope>NUCLEOTIDE SEQUENCE [LARGE SCALE GENOMIC DNA]</scope>
    <source>
        <strain evidence="5 6">22514_16_FS</strain>
    </source>
</reference>
<evidence type="ECO:0000313" key="6">
    <source>
        <dbReference type="Proteomes" id="UP000468638"/>
    </source>
</evidence>
<dbReference type="SMART" id="SM00052">
    <property type="entry name" value="EAL"/>
    <property type="match status" value="1"/>
</dbReference>
<dbReference type="NCBIfam" id="TIGR00254">
    <property type="entry name" value="GGDEF"/>
    <property type="match status" value="1"/>
</dbReference>
<feature type="domain" description="EAL" evidence="3">
    <location>
        <begin position="383"/>
        <end position="637"/>
    </location>
</feature>
<protein>
    <submittedName>
        <fullName evidence="5">EAL domain-containing protein</fullName>
    </submittedName>
</protein>
<dbReference type="Proteomes" id="UP000468638">
    <property type="component" value="Unassembled WGS sequence"/>
</dbReference>